<evidence type="ECO:0000259" key="9">
    <source>
        <dbReference type="SMART" id="SM00479"/>
    </source>
</evidence>
<evidence type="ECO:0000256" key="5">
    <source>
        <dbReference type="ARBA" id="ARBA00022801"/>
    </source>
</evidence>
<feature type="region of interest" description="Disordered" evidence="8">
    <location>
        <begin position="410"/>
        <end position="445"/>
    </location>
</feature>
<reference evidence="11" key="1">
    <citation type="submission" date="2025-08" db="UniProtKB">
        <authorList>
            <consortium name="RefSeq"/>
        </authorList>
    </citation>
    <scope>IDENTIFICATION</scope>
    <source>
        <tissue evidence="11">Liver</tissue>
    </source>
</reference>
<feature type="region of interest" description="Disordered" evidence="8">
    <location>
        <begin position="87"/>
        <end position="174"/>
    </location>
</feature>
<name>A0A7F8RRR9_LEPWE</name>
<dbReference type="GO" id="GO:0008408">
    <property type="term" value="F:3'-5' exonuclease activity"/>
    <property type="evidence" value="ECO:0007669"/>
    <property type="project" value="InterPro"/>
</dbReference>
<dbReference type="PANTHER" id="PTHR12801">
    <property type="entry name" value="RNA EXONUCLEASE REXO1 / RECO3 FAMILY MEMBER-RELATED"/>
    <property type="match status" value="1"/>
</dbReference>
<keyword evidence="7" id="KW-0539">Nucleus</keyword>
<dbReference type="PANTHER" id="PTHR12801:SF158">
    <property type="entry name" value="RNA EXONUCLEASE 4"/>
    <property type="match status" value="1"/>
</dbReference>
<dbReference type="Proteomes" id="UP000245341">
    <property type="component" value="Unplaced"/>
</dbReference>
<dbReference type="OrthoDB" id="8191639at2759"/>
<proteinExistence type="inferred from homology"/>
<organism evidence="10 11">
    <name type="scientific">Leptonychotes weddellii</name>
    <name type="common">Weddell seal</name>
    <name type="synonym">Otaria weddellii</name>
    <dbReference type="NCBI Taxonomy" id="9713"/>
    <lineage>
        <taxon>Eukaryota</taxon>
        <taxon>Metazoa</taxon>
        <taxon>Chordata</taxon>
        <taxon>Craniata</taxon>
        <taxon>Vertebrata</taxon>
        <taxon>Euteleostomi</taxon>
        <taxon>Mammalia</taxon>
        <taxon>Eutheria</taxon>
        <taxon>Laurasiatheria</taxon>
        <taxon>Carnivora</taxon>
        <taxon>Caniformia</taxon>
        <taxon>Pinnipedia</taxon>
        <taxon>Phocidae</taxon>
        <taxon>Monachinae</taxon>
        <taxon>Lobodontini</taxon>
        <taxon>Leptonychotes</taxon>
    </lineage>
</organism>
<dbReference type="InterPro" id="IPR047021">
    <property type="entry name" value="REXO1/3/4-like"/>
</dbReference>
<dbReference type="InterPro" id="IPR012337">
    <property type="entry name" value="RNaseH-like_sf"/>
</dbReference>
<dbReference type="InterPro" id="IPR036397">
    <property type="entry name" value="RNaseH_sf"/>
</dbReference>
<feature type="region of interest" description="Disordered" evidence="8">
    <location>
        <begin position="1"/>
        <end position="53"/>
    </location>
</feature>
<evidence type="ECO:0000256" key="7">
    <source>
        <dbReference type="ARBA" id="ARBA00023242"/>
    </source>
</evidence>
<dbReference type="SUPFAM" id="SSF53098">
    <property type="entry name" value="Ribonuclease H-like"/>
    <property type="match status" value="1"/>
</dbReference>
<dbReference type="CTD" id="57109"/>
<keyword evidence="10" id="KW-1185">Reference proteome</keyword>
<evidence type="ECO:0000256" key="8">
    <source>
        <dbReference type="SAM" id="MobiDB-lite"/>
    </source>
</evidence>
<dbReference type="Gene3D" id="3.30.420.10">
    <property type="entry name" value="Ribonuclease H-like superfamily/Ribonuclease H"/>
    <property type="match status" value="1"/>
</dbReference>
<dbReference type="GO" id="GO:0006308">
    <property type="term" value="P:DNA catabolic process"/>
    <property type="evidence" value="ECO:0007669"/>
    <property type="project" value="TreeGrafter"/>
</dbReference>
<keyword evidence="6 11" id="KW-0269">Exonuclease</keyword>
<dbReference type="GeneID" id="102732805"/>
<dbReference type="InterPro" id="IPR037431">
    <property type="entry name" value="REX4_DEDDh_dom"/>
</dbReference>
<keyword evidence="4" id="KW-0540">Nuclease</keyword>
<protein>
    <recommendedName>
        <fullName evidence="3">RNA exonuclease 4</fullName>
    </recommendedName>
</protein>
<accession>A0A7F8RRR9</accession>
<dbReference type="CDD" id="cd06144">
    <property type="entry name" value="REX4_like"/>
    <property type="match status" value="1"/>
</dbReference>
<evidence type="ECO:0000256" key="6">
    <source>
        <dbReference type="ARBA" id="ARBA00022839"/>
    </source>
</evidence>
<comment type="similarity">
    <text evidence="2">Belongs to the REXO4 family.</text>
</comment>
<feature type="region of interest" description="Disordered" evidence="8">
    <location>
        <begin position="359"/>
        <end position="378"/>
    </location>
</feature>
<dbReference type="AlphaFoldDB" id="A0A7F8RRR9"/>
<dbReference type="GO" id="GO:0005634">
    <property type="term" value="C:nucleus"/>
    <property type="evidence" value="ECO:0007669"/>
    <property type="project" value="UniProtKB-SubCell"/>
</dbReference>
<dbReference type="GO" id="GO:0006364">
    <property type="term" value="P:rRNA processing"/>
    <property type="evidence" value="ECO:0007669"/>
    <property type="project" value="InterPro"/>
</dbReference>
<feature type="compositionally biased region" description="Polar residues" evidence="8">
    <location>
        <begin position="109"/>
        <end position="118"/>
    </location>
</feature>
<evidence type="ECO:0000313" key="10">
    <source>
        <dbReference type="Proteomes" id="UP000245341"/>
    </source>
</evidence>
<evidence type="ECO:0000256" key="1">
    <source>
        <dbReference type="ARBA" id="ARBA00004123"/>
    </source>
</evidence>
<evidence type="ECO:0000256" key="3">
    <source>
        <dbReference type="ARBA" id="ARBA00016937"/>
    </source>
</evidence>
<evidence type="ECO:0000256" key="2">
    <source>
        <dbReference type="ARBA" id="ARBA00010489"/>
    </source>
</evidence>
<dbReference type="GO" id="GO:0003676">
    <property type="term" value="F:nucleic acid binding"/>
    <property type="evidence" value="ECO:0007669"/>
    <property type="project" value="InterPro"/>
</dbReference>
<feature type="compositionally biased region" description="Basic residues" evidence="8">
    <location>
        <begin position="23"/>
        <end position="37"/>
    </location>
</feature>
<evidence type="ECO:0000313" key="11">
    <source>
        <dbReference type="RefSeq" id="XP_030895689.1"/>
    </source>
</evidence>
<feature type="domain" description="Exonuclease" evidence="9">
    <location>
        <begin position="240"/>
        <end position="384"/>
    </location>
</feature>
<gene>
    <name evidence="11" type="primary">REXO4</name>
</gene>
<dbReference type="SMART" id="SM00479">
    <property type="entry name" value="EXOIII"/>
    <property type="match status" value="1"/>
</dbReference>
<evidence type="ECO:0000256" key="4">
    <source>
        <dbReference type="ARBA" id="ARBA00022722"/>
    </source>
</evidence>
<sequence>MAKALTPRRAPGDPLAEPGLGKKPPRKKSRKKRVWKSKGREASGTPGGGARVVVVRPPKAPEDFSQNWRALQALLKRKTQALEKPLVSQMDSKMQPKIIQQKKVIPDTAQRSEMGSETTDPEVSGASVPSISPRNRKVPAPPAKAKGAEHNEKGAKKRTNGDISPKGGDIKHKKRKAKEVTVALTPALPTEDDIWFDDVDPADIEAAVGPEAARIARKQLGQSESSITLVKEQAFGGLTRALAMDCEMVGVGPKGEESIAARVSIVNQYGKCVYDKYVKPTQPVTDYRTAVSGIRPENLKQGEKIEVVQKEVADMLKGRILVGHALRNDLKVLFLDHPKKKIRDTQKYKPFKSQVKSDLCDETPSSGEEAALGPAADRGLRLEGGEWKAISEAACREDPGDQGAAGRALFDSGCPGSNETLRPGEEGVGEYGPGQAPHSPCSRPQQHLRPWAVVTKHGTARVSPERQLWQNTFTVPAAGRGGALLRTASSL</sequence>
<dbReference type="RefSeq" id="XP_030895689.1">
    <property type="nucleotide sequence ID" value="XM_031039829.1"/>
</dbReference>
<dbReference type="InterPro" id="IPR013520">
    <property type="entry name" value="Ribonucl_H"/>
</dbReference>
<keyword evidence="5" id="KW-0378">Hydrolase</keyword>
<comment type="subcellular location">
    <subcellularLocation>
        <location evidence="1">Nucleus</location>
    </subcellularLocation>
</comment>
<dbReference type="Pfam" id="PF00929">
    <property type="entry name" value="RNase_T"/>
    <property type="match status" value="1"/>
</dbReference>